<comment type="cofactor">
    <cofactor evidence="3">
        <name>Mg(2+)</name>
        <dbReference type="ChEBI" id="CHEBI:18420"/>
    </cofactor>
</comment>
<evidence type="ECO:0000256" key="5">
    <source>
        <dbReference type="ARBA" id="ARBA00005051"/>
    </source>
</evidence>
<protein>
    <recommendedName>
        <fullName evidence="10">Dihydropteroate synthase</fullName>
        <ecNumber evidence="8">2.5.1.15</ecNumber>
        <ecNumber evidence="9">2.7.6.3</ecNumber>
    </recommendedName>
    <alternativeName>
        <fullName evidence="19">Dihydropteroate pyrophosphorylase</fullName>
    </alternativeName>
</protein>
<evidence type="ECO:0000256" key="8">
    <source>
        <dbReference type="ARBA" id="ARBA00012458"/>
    </source>
</evidence>
<dbReference type="Pfam" id="PF00809">
    <property type="entry name" value="Pterin_bind"/>
    <property type="match status" value="1"/>
</dbReference>
<keyword evidence="16" id="KW-0460">Magnesium</keyword>
<dbReference type="EMBL" id="DPBP01000005">
    <property type="protein sequence ID" value="HCE16516.1"/>
    <property type="molecule type" value="Genomic_DNA"/>
</dbReference>
<organism evidence="21 22">
    <name type="scientific">Anaerolinea thermolimosa</name>
    <dbReference type="NCBI Taxonomy" id="229919"/>
    <lineage>
        <taxon>Bacteria</taxon>
        <taxon>Bacillati</taxon>
        <taxon>Chloroflexota</taxon>
        <taxon>Anaerolineae</taxon>
        <taxon>Anaerolineales</taxon>
        <taxon>Anaerolineaceae</taxon>
        <taxon>Anaerolinea</taxon>
    </lineage>
</organism>
<keyword evidence="12" id="KW-0479">Metal-binding</keyword>
<dbReference type="InterPro" id="IPR035907">
    <property type="entry name" value="Hppk_sf"/>
</dbReference>
<dbReference type="Gene3D" id="3.30.70.560">
    <property type="entry name" value="7,8-Dihydro-6-hydroxymethylpterin-pyrophosphokinase HPPK"/>
    <property type="match status" value="1"/>
</dbReference>
<comment type="catalytic activity">
    <reaction evidence="1">
        <text>(7,8-dihydropterin-6-yl)methyl diphosphate + 4-aminobenzoate = 7,8-dihydropteroate + diphosphate</text>
        <dbReference type="Rhea" id="RHEA:19949"/>
        <dbReference type="ChEBI" id="CHEBI:17836"/>
        <dbReference type="ChEBI" id="CHEBI:17839"/>
        <dbReference type="ChEBI" id="CHEBI:33019"/>
        <dbReference type="ChEBI" id="CHEBI:72950"/>
        <dbReference type="EC" id="2.5.1.15"/>
    </reaction>
</comment>
<dbReference type="SUPFAM" id="SSF55083">
    <property type="entry name" value="6-hydroxymethyl-7,8-dihydropterin pyrophosphokinase, HPPK"/>
    <property type="match status" value="1"/>
</dbReference>
<evidence type="ECO:0000256" key="1">
    <source>
        <dbReference type="ARBA" id="ARBA00000012"/>
    </source>
</evidence>
<comment type="caution">
    <text evidence="21">The sequence shown here is derived from an EMBL/GenBank/DDBJ whole genome shotgun (WGS) entry which is preliminary data.</text>
</comment>
<evidence type="ECO:0000256" key="6">
    <source>
        <dbReference type="ARBA" id="ARBA00009503"/>
    </source>
</evidence>
<gene>
    <name evidence="21" type="ORF">DEQ80_01525</name>
</gene>
<feature type="domain" description="Pterin-binding" evidence="20">
    <location>
        <begin position="167"/>
        <end position="432"/>
    </location>
</feature>
<keyword evidence="11" id="KW-0808">Transferase</keyword>
<evidence type="ECO:0000256" key="18">
    <source>
        <dbReference type="ARBA" id="ARBA00023268"/>
    </source>
</evidence>
<dbReference type="PROSITE" id="PS50972">
    <property type="entry name" value="PTERIN_BINDING"/>
    <property type="match status" value="1"/>
</dbReference>
<dbReference type="STRING" id="229919.GCA_001050195_03044"/>
<dbReference type="GO" id="GO:0004156">
    <property type="term" value="F:dihydropteroate synthase activity"/>
    <property type="evidence" value="ECO:0007669"/>
    <property type="project" value="UniProtKB-EC"/>
</dbReference>
<keyword evidence="18" id="KW-0511">Multifunctional enzyme</keyword>
<evidence type="ECO:0000256" key="2">
    <source>
        <dbReference type="ARBA" id="ARBA00000198"/>
    </source>
</evidence>
<dbReference type="InterPro" id="IPR000489">
    <property type="entry name" value="Pterin-binding_dom"/>
</dbReference>
<dbReference type="FunFam" id="3.20.20.20:FF:000006">
    <property type="entry name" value="Dihydropteroate synthase"/>
    <property type="match status" value="1"/>
</dbReference>
<dbReference type="CDD" id="cd00483">
    <property type="entry name" value="HPPK"/>
    <property type="match status" value="1"/>
</dbReference>
<dbReference type="NCBIfam" id="TIGR01496">
    <property type="entry name" value="DHPS"/>
    <property type="match status" value="1"/>
</dbReference>
<evidence type="ECO:0000256" key="3">
    <source>
        <dbReference type="ARBA" id="ARBA00001946"/>
    </source>
</evidence>
<dbReference type="EC" id="2.7.6.3" evidence="9"/>
<evidence type="ECO:0000256" key="19">
    <source>
        <dbReference type="ARBA" id="ARBA00030193"/>
    </source>
</evidence>
<dbReference type="InterPro" id="IPR045031">
    <property type="entry name" value="DHP_synth-like"/>
</dbReference>
<accession>A0A3D1JFY2</accession>
<evidence type="ECO:0000256" key="13">
    <source>
        <dbReference type="ARBA" id="ARBA00022741"/>
    </source>
</evidence>
<dbReference type="PROSITE" id="PS00793">
    <property type="entry name" value="DHPS_2"/>
    <property type="match status" value="1"/>
</dbReference>
<keyword evidence="14" id="KW-0418">Kinase</keyword>
<keyword evidence="17" id="KW-0289">Folate biosynthesis</keyword>
<dbReference type="PROSITE" id="PS00794">
    <property type="entry name" value="HPPK"/>
    <property type="match status" value="1"/>
</dbReference>
<dbReference type="GO" id="GO:0046656">
    <property type="term" value="P:folic acid biosynthetic process"/>
    <property type="evidence" value="ECO:0007669"/>
    <property type="project" value="UniProtKB-KW"/>
</dbReference>
<dbReference type="Pfam" id="PF01288">
    <property type="entry name" value="HPPK"/>
    <property type="match status" value="1"/>
</dbReference>
<dbReference type="CDD" id="cd00739">
    <property type="entry name" value="DHPS"/>
    <property type="match status" value="1"/>
</dbReference>
<comment type="pathway">
    <text evidence="5">Cofactor biosynthesis; tetrahydrofolate biosynthesis; 2-amino-4-hydroxy-6-hydroxymethyl-7,8-dihydropteridine diphosphate from 7,8-dihydroneopterin triphosphate: step 4/4.</text>
</comment>
<comment type="similarity">
    <text evidence="6">Belongs to the DHPS family.</text>
</comment>
<evidence type="ECO:0000256" key="11">
    <source>
        <dbReference type="ARBA" id="ARBA00022679"/>
    </source>
</evidence>
<dbReference type="InterPro" id="IPR006390">
    <property type="entry name" value="DHP_synth_dom"/>
</dbReference>
<proteinExistence type="inferred from homology"/>
<dbReference type="NCBIfam" id="TIGR01498">
    <property type="entry name" value="folK"/>
    <property type="match status" value="1"/>
</dbReference>
<dbReference type="InterPro" id="IPR011005">
    <property type="entry name" value="Dihydropteroate_synth-like_sf"/>
</dbReference>
<dbReference type="PANTHER" id="PTHR20941">
    <property type="entry name" value="FOLATE SYNTHESIS PROTEINS"/>
    <property type="match status" value="1"/>
</dbReference>
<dbReference type="InterPro" id="IPR000550">
    <property type="entry name" value="Hppk"/>
</dbReference>
<evidence type="ECO:0000256" key="10">
    <source>
        <dbReference type="ARBA" id="ARBA00016919"/>
    </source>
</evidence>
<dbReference type="GO" id="GO:0046872">
    <property type="term" value="F:metal ion binding"/>
    <property type="evidence" value="ECO:0007669"/>
    <property type="project" value="UniProtKB-KW"/>
</dbReference>
<dbReference type="EC" id="2.5.1.15" evidence="8"/>
<reference evidence="21 22" key="1">
    <citation type="journal article" date="2018" name="Nat. Biotechnol.">
        <title>A standardized bacterial taxonomy based on genome phylogeny substantially revises the tree of life.</title>
        <authorList>
            <person name="Parks D.H."/>
            <person name="Chuvochina M."/>
            <person name="Waite D.W."/>
            <person name="Rinke C."/>
            <person name="Skarshewski A."/>
            <person name="Chaumeil P.A."/>
            <person name="Hugenholtz P."/>
        </authorList>
    </citation>
    <scope>NUCLEOTIDE SEQUENCE [LARGE SCALE GENOMIC DNA]</scope>
    <source>
        <strain evidence="21">UBA8781</strain>
    </source>
</reference>
<dbReference type="GO" id="GO:0003848">
    <property type="term" value="F:2-amino-4-hydroxy-6-hydroxymethyldihydropteridine diphosphokinase activity"/>
    <property type="evidence" value="ECO:0007669"/>
    <property type="project" value="UniProtKB-EC"/>
</dbReference>
<evidence type="ECO:0000256" key="9">
    <source>
        <dbReference type="ARBA" id="ARBA00013253"/>
    </source>
</evidence>
<dbReference type="OrthoDB" id="9811744at2"/>
<comment type="similarity">
    <text evidence="7">In the C-terminal section; belongs to the DHPS family.</text>
</comment>
<dbReference type="UniPathway" id="UPA00077">
    <property type="reaction ID" value="UER00155"/>
</dbReference>
<evidence type="ECO:0000256" key="12">
    <source>
        <dbReference type="ARBA" id="ARBA00022723"/>
    </source>
</evidence>
<keyword evidence="15" id="KW-0067">ATP-binding</keyword>
<comment type="pathway">
    <text evidence="4">Cofactor biosynthesis; tetrahydrofolate biosynthesis; 7,8-dihydrofolate from 2-amino-4-hydroxy-6-hydroxymethyl-7,8-dihydropteridine diphosphate and 4-aminobenzoate: step 1/2.</text>
</comment>
<evidence type="ECO:0000259" key="20">
    <source>
        <dbReference type="PROSITE" id="PS50972"/>
    </source>
</evidence>
<comment type="catalytic activity">
    <reaction evidence="2">
        <text>6-hydroxymethyl-7,8-dihydropterin + ATP = (7,8-dihydropterin-6-yl)methyl diphosphate + AMP + H(+)</text>
        <dbReference type="Rhea" id="RHEA:11412"/>
        <dbReference type="ChEBI" id="CHEBI:15378"/>
        <dbReference type="ChEBI" id="CHEBI:30616"/>
        <dbReference type="ChEBI" id="CHEBI:44841"/>
        <dbReference type="ChEBI" id="CHEBI:72950"/>
        <dbReference type="ChEBI" id="CHEBI:456215"/>
        <dbReference type="EC" id="2.7.6.3"/>
    </reaction>
</comment>
<dbReference type="Gene3D" id="3.20.20.20">
    <property type="entry name" value="Dihydropteroate synthase-like"/>
    <property type="match status" value="1"/>
</dbReference>
<dbReference type="AlphaFoldDB" id="A0A3D1JFY2"/>
<evidence type="ECO:0000256" key="17">
    <source>
        <dbReference type="ARBA" id="ARBA00022909"/>
    </source>
</evidence>
<keyword evidence="13" id="KW-0547">Nucleotide-binding</keyword>
<evidence type="ECO:0000256" key="7">
    <source>
        <dbReference type="ARBA" id="ARBA00009951"/>
    </source>
</evidence>
<dbReference type="GO" id="GO:0005524">
    <property type="term" value="F:ATP binding"/>
    <property type="evidence" value="ECO:0007669"/>
    <property type="project" value="UniProtKB-KW"/>
</dbReference>
<dbReference type="GO" id="GO:0046654">
    <property type="term" value="P:tetrahydrofolate biosynthetic process"/>
    <property type="evidence" value="ECO:0007669"/>
    <property type="project" value="UniProtKB-UniPathway"/>
</dbReference>
<evidence type="ECO:0000256" key="14">
    <source>
        <dbReference type="ARBA" id="ARBA00022777"/>
    </source>
</evidence>
<name>A0A3D1JFY2_9CHLR</name>
<dbReference type="GO" id="GO:0016301">
    <property type="term" value="F:kinase activity"/>
    <property type="evidence" value="ECO:0007669"/>
    <property type="project" value="UniProtKB-KW"/>
</dbReference>
<evidence type="ECO:0000256" key="4">
    <source>
        <dbReference type="ARBA" id="ARBA00004763"/>
    </source>
</evidence>
<dbReference type="GO" id="GO:0005829">
    <property type="term" value="C:cytosol"/>
    <property type="evidence" value="ECO:0007669"/>
    <property type="project" value="TreeGrafter"/>
</dbReference>
<evidence type="ECO:0000256" key="15">
    <source>
        <dbReference type="ARBA" id="ARBA00022840"/>
    </source>
</evidence>
<sequence>MKHKVMLALGSNLGNRVGNLRRAIQRLAPQVDVLSASPIYETDPWGYVDQPAFLNQCLLAETDLPPLELLDHLKGIEAAMGRTPSFRFGPRLIDLDILFYDHLVLDDPALQIPHPQLHQRAFVLTPLRHLAPDYVHPVLGQSVEQLASAIGESGVRPYRRLNFGAQTLIMGILNLTPDSFSGDGLLQAVNPLEAALQQARAFVEAGAHILDLGGESTRPGSQPVSAEDELARVLRVVSALAGETPAVISVDTYKARVAEEALLAGADWINDVWGLRADPALGKVAARYGVPIVLMHNRSQPAYAELQERLGGRYVGMPYRDLLGEVKAELMESVTLAREAGVRDEQIILDPGIGFGKTVEQNLELINRLDEVKALGFPLLLGVSRKSFIGYTLNVPPAERLPGTAAACVVGILHGADILRVHDVGFIVQVARMTDAIRRAPGAENVVK</sequence>
<evidence type="ECO:0000256" key="16">
    <source>
        <dbReference type="ARBA" id="ARBA00022842"/>
    </source>
</evidence>
<dbReference type="Proteomes" id="UP000264141">
    <property type="component" value="Unassembled WGS sequence"/>
</dbReference>
<evidence type="ECO:0000313" key="22">
    <source>
        <dbReference type="Proteomes" id="UP000264141"/>
    </source>
</evidence>
<dbReference type="PANTHER" id="PTHR20941:SF1">
    <property type="entry name" value="FOLIC ACID SYNTHESIS PROTEIN FOL1"/>
    <property type="match status" value="1"/>
</dbReference>
<evidence type="ECO:0000313" key="21">
    <source>
        <dbReference type="EMBL" id="HCE16516.1"/>
    </source>
</evidence>
<dbReference type="SUPFAM" id="SSF51717">
    <property type="entry name" value="Dihydropteroate synthetase-like"/>
    <property type="match status" value="1"/>
</dbReference>